<dbReference type="SUPFAM" id="SSF117281">
    <property type="entry name" value="Kelch motif"/>
    <property type="match status" value="2"/>
</dbReference>
<feature type="domain" description="BTB" evidence="3">
    <location>
        <begin position="575"/>
        <end position="636"/>
    </location>
</feature>
<dbReference type="Gene3D" id="3.30.710.10">
    <property type="entry name" value="Potassium Channel Kv1.1, Chain A"/>
    <property type="match status" value="2"/>
</dbReference>
<dbReference type="Pfam" id="PF07707">
    <property type="entry name" value="BACK"/>
    <property type="match status" value="2"/>
</dbReference>
<dbReference type="Pfam" id="PF24681">
    <property type="entry name" value="Kelch_KLHDC2_KLHL20_DRC7"/>
    <property type="match status" value="2"/>
</dbReference>
<dbReference type="SMART" id="SM00225">
    <property type="entry name" value="BTB"/>
    <property type="match status" value="2"/>
</dbReference>
<dbReference type="InterPro" id="IPR006652">
    <property type="entry name" value="Kelch_1"/>
</dbReference>
<dbReference type="Pfam" id="PF01344">
    <property type="entry name" value="Kelch_1"/>
    <property type="match status" value="1"/>
</dbReference>
<dbReference type="Gene3D" id="1.25.40.420">
    <property type="match status" value="1"/>
</dbReference>
<dbReference type="InterPro" id="IPR015915">
    <property type="entry name" value="Kelch-typ_b-propeller"/>
</dbReference>
<protein>
    <recommendedName>
        <fullName evidence="3">BTB domain-containing protein</fullName>
    </recommendedName>
</protein>
<evidence type="ECO:0000313" key="5">
    <source>
        <dbReference type="Proteomes" id="UP000678499"/>
    </source>
</evidence>
<dbReference type="InterPro" id="IPR000210">
    <property type="entry name" value="BTB/POZ_dom"/>
</dbReference>
<name>A0A7R9BHC3_9CRUS</name>
<keyword evidence="2" id="KW-0677">Repeat</keyword>
<dbReference type="GO" id="GO:0003779">
    <property type="term" value="F:actin binding"/>
    <property type="evidence" value="ECO:0007669"/>
    <property type="project" value="UniProtKB-KW"/>
</dbReference>
<dbReference type="AlphaFoldDB" id="A0A7R9BHC3"/>
<keyword evidence="5" id="KW-1185">Reference proteome</keyword>
<evidence type="ECO:0000256" key="2">
    <source>
        <dbReference type="ARBA" id="ARBA00022737"/>
    </source>
</evidence>
<keyword evidence="1" id="KW-0880">Kelch repeat</keyword>
<dbReference type="EMBL" id="CAJPEX010000400">
    <property type="protein sequence ID" value="CAG0915495.1"/>
    <property type="molecule type" value="Genomic_DNA"/>
</dbReference>
<sequence>MADVGLEPGCESSRLQAFLKSGQQSGNLMYCTLREAQIFCDAFLVSSDGHGFGVHRAFLAQKSMVMMRLFSERNNNENQVYKIDSTAAVLEIVLKCAYGKAEVLSLLGAQEAFDVLNVAQQYGFKVIEKSCCKVLQNRITLQNCLHTMGTATALGKRELKEAAETFVLRNFDQLYTNSPEFLELPFKEFEALLMNKKLFVPEEAMLLDAMAHWMLHDPLRARYSSNLLSLVKFWWHKQTTRGERHRVKEIVLKYPRLWQWTDWAAAACEGPPGFIPSPNTFPDGTRVPRTVIVAIGGWGDGAPTNTAEVFDYLNNSWKVDKRFALEERRAYHACLVKDKKVYVYGGFDGSNFLSSLHVLDLDDIEAGWVEKTGMHHQRCYIAGCIFQDQLYAIGGLDGLVRIATVERFNEELNQWEMMPDLCKARSDASACDHKGNLYVAGGFDGHMVLHSVEVFNPDTKTWKLIQPYMSSARSGLSIVSYSGRLFVLGGFDGTSRTSRSEWLDETTSQWIQAPKLTFERSNFSTKVIEGKLFVFGGYNGLRTVETVEYFEEEDPKESSDEDEFYQGLYKNHLLCDGTIVSSDGHSFPVHRAFVHHKSPFLGTLFFNPLGAKELDQVKLKALDSKDLMECLTMVYSLPTLGNLENCLRLADKFLIKQVRVKCAKMLESQLSAMNCIQTFTLARKHLHEFYKISNEWKQFSASDLANLLSSKWLYLPEEVQILDIIANYVLSQPKAKQIDCGKCLLTAVRFGLICLNFSGNPERVDALKSLYPSLKLWTTWRHLLMEELSGFSNEYSSLRPGYLPRMPRKVLANRYGVLTIGGWSGDRSTNATEAYDCGTDNWFQRPSYQLPHTLAYHGVASLGTRVYIFGGFDGTNYYNSAYMLDVTKCQWKEVACMSKLRYSEQHNQWSAIAKMHRHRSDATACAHQGKIFVAGGFDGESSTDSVEFYDPQKNIWTVVSAMTLPSRVSGLCLTVWQGALCTLGGFDSDTRLQSVYRWNEDALRWEWEAMMLYPRQVLSTQ</sequence>
<dbReference type="Pfam" id="PF00651">
    <property type="entry name" value="BTB"/>
    <property type="match status" value="2"/>
</dbReference>
<dbReference type="SUPFAM" id="SSF54695">
    <property type="entry name" value="POZ domain"/>
    <property type="match status" value="2"/>
</dbReference>
<gene>
    <name evidence="4" type="ORF">NMOB1V02_LOCUS3141</name>
</gene>
<dbReference type="PANTHER" id="PTHR45632">
    <property type="entry name" value="LD33804P"/>
    <property type="match status" value="1"/>
</dbReference>
<dbReference type="InterPro" id="IPR011333">
    <property type="entry name" value="SKP1/BTB/POZ_sf"/>
</dbReference>
<dbReference type="PROSITE" id="PS50097">
    <property type="entry name" value="BTB"/>
    <property type="match status" value="2"/>
</dbReference>
<organism evidence="4">
    <name type="scientific">Notodromas monacha</name>
    <dbReference type="NCBI Taxonomy" id="399045"/>
    <lineage>
        <taxon>Eukaryota</taxon>
        <taxon>Metazoa</taxon>
        <taxon>Ecdysozoa</taxon>
        <taxon>Arthropoda</taxon>
        <taxon>Crustacea</taxon>
        <taxon>Oligostraca</taxon>
        <taxon>Ostracoda</taxon>
        <taxon>Podocopa</taxon>
        <taxon>Podocopida</taxon>
        <taxon>Cypridocopina</taxon>
        <taxon>Cypridoidea</taxon>
        <taxon>Cyprididae</taxon>
        <taxon>Notodromas</taxon>
    </lineage>
</organism>
<feature type="domain" description="BTB" evidence="3">
    <location>
        <begin position="40"/>
        <end position="98"/>
    </location>
</feature>
<accession>A0A7R9BHC3</accession>
<dbReference type="Gene3D" id="2.120.10.80">
    <property type="entry name" value="Kelch-type beta propeller"/>
    <property type="match status" value="3"/>
</dbReference>
<evidence type="ECO:0000256" key="1">
    <source>
        <dbReference type="ARBA" id="ARBA00022441"/>
    </source>
</evidence>
<dbReference type="SMART" id="SM00612">
    <property type="entry name" value="Kelch"/>
    <property type="match status" value="8"/>
</dbReference>
<dbReference type="OrthoDB" id="1022638at2759"/>
<dbReference type="GO" id="GO:0005737">
    <property type="term" value="C:cytoplasm"/>
    <property type="evidence" value="ECO:0007669"/>
    <property type="project" value="UniProtKB-ARBA"/>
</dbReference>
<proteinExistence type="predicted"/>
<dbReference type="SMART" id="SM00875">
    <property type="entry name" value="BACK"/>
    <property type="match status" value="2"/>
</dbReference>
<dbReference type="EMBL" id="OA882437">
    <property type="protein sequence ID" value="CAD7275343.1"/>
    <property type="molecule type" value="Genomic_DNA"/>
</dbReference>
<reference evidence="4" key="1">
    <citation type="submission" date="2020-11" db="EMBL/GenBank/DDBJ databases">
        <authorList>
            <person name="Tran Van P."/>
        </authorList>
    </citation>
    <scope>NUCLEOTIDE SEQUENCE</scope>
</reference>
<dbReference type="InterPro" id="IPR011705">
    <property type="entry name" value="BACK"/>
</dbReference>
<evidence type="ECO:0000313" key="4">
    <source>
        <dbReference type="EMBL" id="CAD7275343.1"/>
    </source>
</evidence>
<dbReference type="Proteomes" id="UP000678499">
    <property type="component" value="Unassembled WGS sequence"/>
</dbReference>
<evidence type="ECO:0000259" key="3">
    <source>
        <dbReference type="PROSITE" id="PS50097"/>
    </source>
</evidence>